<evidence type="ECO:0000256" key="1">
    <source>
        <dbReference type="SAM" id="MobiDB-lite"/>
    </source>
</evidence>
<feature type="region of interest" description="Disordered" evidence="1">
    <location>
        <begin position="82"/>
        <end position="105"/>
    </location>
</feature>
<dbReference type="Proteomes" id="UP001381693">
    <property type="component" value="Unassembled WGS sequence"/>
</dbReference>
<evidence type="ECO:0000313" key="4">
    <source>
        <dbReference type="Proteomes" id="UP001381693"/>
    </source>
</evidence>
<evidence type="ECO:0000259" key="2">
    <source>
        <dbReference type="Pfam" id="PF20302"/>
    </source>
</evidence>
<dbReference type="InterPro" id="IPR046873">
    <property type="entry name" value="HisK-N-like"/>
</dbReference>
<protein>
    <recommendedName>
        <fullName evidence="2">MAP3K HisK-N-like globin domain-containing protein</fullName>
    </recommendedName>
</protein>
<reference evidence="3 4" key="1">
    <citation type="submission" date="2023-11" db="EMBL/GenBank/DDBJ databases">
        <title>Halocaridina rubra genome assembly.</title>
        <authorList>
            <person name="Smith C."/>
        </authorList>
    </citation>
    <scope>NUCLEOTIDE SEQUENCE [LARGE SCALE GENOMIC DNA]</scope>
    <source>
        <strain evidence="3">EP-1</strain>
        <tissue evidence="3">Whole</tissue>
    </source>
</reference>
<gene>
    <name evidence="3" type="ORF">SK128_020208</name>
</gene>
<keyword evidence="4" id="KW-1185">Reference proteome</keyword>
<organism evidence="3 4">
    <name type="scientific">Halocaridina rubra</name>
    <name type="common">Hawaiian red shrimp</name>
    <dbReference type="NCBI Taxonomy" id="373956"/>
    <lineage>
        <taxon>Eukaryota</taxon>
        <taxon>Metazoa</taxon>
        <taxon>Ecdysozoa</taxon>
        <taxon>Arthropoda</taxon>
        <taxon>Crustacea</taxon>
        <taxon>Multicrustacea</taxon>
        <taxon>Malacostraca</taxon>
        <taxon>Eumalacostraca</taxon>
        <taxon>Eucarida</taxon>
        <taxon>Decapoda</taxon>
        <taxon>Pleocyemata</taxon>
        <taxon>Caridea</taxon>
        <taxon>Atyoidea</taxon>
        <taxon>Atyidae</taxon>
        <taxon>Halocaridina</taxon>
    </lineage>
</organism>
<feature type="domain" description="MAP3K HisK-N-like globin" evidence="2">
    <location>
        <begin position="108"/>
        <end position="146"/>
    </location>
</feature>
<sequence length="190" mass="20993">MLVYSDLIFLLNRAVFPPVVEETVNPQKFDFNGLEFGYGYGSRCNTAGSPSVSPASPSSYLSSLSYTSSVMTGSDLDDSLMTRRSSSGGLLSPEVESPRTDGEQDGFYLLKKDSQRRMTLTKVLMHDQHKITQIWHQRLQRELGTSALLITQPEQALLPDILEGLGCSHIAPLPNGFYYFGKRMMLGACA</sequence>
<dbReference type="EMBL" id="JAXCGZ010023002">
    <property type="protein sequence ID" value="KAK7019356.1"/>
    <property type="molecule type" value="Genomic_DNA"/>
</dbReference>
<evidence type="ECO:0000313" key="3">
    <source>
        <dbReference type="EMBL" id="KAK7019356.1"/>
    </source>
</evidence>
<dbReference type="AlphaFoldDB" id="A0AAN8ZP10"/>
<name>A0AAN8ZP10_HALRR</name>
<comment type="caution">
    <text evidence="3">The sequence shown here is derived from an EMBL/GenBank/DDBJ whole genome shotgun (WGS) entry which is preliminary data.</text>
</comment>
<accession>A0AAN8ZP10</accession>
<proteinExistence type="predicted"/>
<dbReference type="Pfam" id="PF20302">
    <property type="entry name" value="HisK-N-like"/>
    <property type="match status" value="1"/>
</dbReference>